<dbReference type="PANTHER" id="PTHR34222:SF33">
    <property type="entry name" value="RETROTRANSPOSON GAG DOMAIN-CONTAINING PROTEIN"/>
    <property type="match status" value="1"/>
</dbReference>
<name>A0A5B6YPM1_DAVIN</name>
<gene>
    <name evidence="1" type="ORF">Din_002989</name>
</gene>
<protein>
    <submittedName>
        <fullName evidence="1">Uncharacterized protein</fullName>
    </submittedName>
</protein>
<organism evidence="1">
    <name type="scientific">Davidia involucrata</name>
    <name type="common">Dove tree</name>
    <dbReference type="NCBI Taxonomy" id="16924"/>
    <lineage>
        <taxon>Eukaryota</taxon>
        <taxon>Viridiplantae</taxon>
        <taxon>Streptophyta</taxon>
        <taxon>Embryophyta</taxon>
        <taxon>Tracheophyta</taxon>
        <taxon>Spermatophyta</taxon>
        <taxon>Magnoliopsida</taxon>
        <taxon>eudicotyledons</taxon>
        <taxon>Gunneridae</taxon>
        <taxon>Pentapetalae</taxon>
        <taxon>asterids</taxon>
        <taxon>Cornales</taxon>
        <taxon>Nyssaceae</taxon>
        <taxon>Davidia</taxon>
    </lineage>
</organism>
<evidence type="ECO:0000313" key="1">
    <source>
        <dbReference type="EMBL" id="MPA33548.1"/>
    </source>
</evidence>
<accession>A0A5B6YPM1</accession>
<proteinExistence type="predicted"/>
<sequence>MKIMVQHQQDEIVIYFLMRLNDTSSTVQSLNLTIDPLPFLNNTYSLILQDGRQRSHQQRHSLPLEGVAMVVINLDNSRGKGCFNGHQNSHFGGRGRGHGSHGCETPRCDCWNNFSHTRDTFRKLNVCMTLVVS</sequence>
<dbReference type="AlphaFoldDB" id="A0A5B6YPM1"/>
<dbReference type="EMBL" id="GHES01002989">
    <property type="protein sequence ID" value="MPA33548.1"/>
    <property type="molecule type" value="Transcribed_RNA"/>
</dbReference>
<reference evidence="1" key="1">
    <citation type="submission" date="2019-08" db="EMBL/GenBank/DDBJ databases">
        <title>Reference gene set and small RNA set construction with multiple tissues from Davidia involucrata Baill.</title>
        <authorList>
            <person name="Yang H."/>
            <person name="Zhou C."/>
            <person name="Li G."/>
            <person name="Wang J."/>
            <person name="Gao P."/>
            <person name="Wang M."/>
            <person name="Wang R."/>
            <person name="Zhao Y."/>
        </authorList>
    </citation>
    <scope>NUCLEOTIDE SEQUENCE</scope>
    <source>
        <tissue evidence="1">Mixed with DoveR01_LX</tissue>
    </source>
</reference>
<dbReference type="PANTHER" id="PTHR34222">
    <property type="entry name" value="GAG_PRE-INTEGRS DOMAIN-CONTAINING PROTEIN"/>
    <property type="match status" value="1"/>
</dbReference>